<evidence type="ECO:0000313" key="2">
    <source>
        <dbReference type="Proteomes" id="UP000828941"/>
    </source>
</evidence>
<gene>
    <name evidence="1" type="ORF">L6164_010835</name>
</gene>
<evidence type="ECO:0000313" key="1">
    <source>
        <dbReference type="EMBL" id="KAI4343494.1"/>
    </source>
</evidence>
<sequence>MRAWLGFIRRSFYSEPGKRFAVLWGNGDYRRSGLGSFDSHWRPVVCSSAFQNQSLKAIACGGAHTLLSDNGRVYATGLNDFGQLAEQTLPNVDGEFYMSEKNTSGQLGLGKSSAKLVPLPTKLECLDGLKIEMASLGSEYSAALIGILWLEAYNSNFWVTEAMWTI</sequence>
<protein>
    <submittedName>
        <fullName evidence="1">Uncharacterized protein</fullName>
    </submittedName>
</protein>
<dbReference type="EMBL" id="CM039430">
    <property type="protein sequence ID" value="KAI4343494.1"/>
    <property type="molecule type" value="Genomic_DNA"/>
</dbReference>
<reference evidence="1 2" key="1">
    <citation type="journal article" date="2022" name="DNA Res.">
        <title>Chromosomal-level genome assembly of the orchid tree Bauhinia variegata (Leguminosae; Cercidoideae) supports the allotetraploid origin hypothesis of Bauhinia.</title>
        <authorList>
            <person name="Zhong Y."/>
            <person name="Chen Y."/>
            <person name="Zheng D."/>
            <person name="Pang J."/>
            <person name="Liu Y."/>
            <person name="Luo S."/>
            <person name="Meng S."/>
            <person name="Qian L."/>
            <person name="Wei D."/>
            <person name="Dai S."/>
            <person name="Zhou R."/>
        </authorList>
    </citation>
    <scope>NUCLEOTIDE SEQUENCE [LARGE SCALE GENOMIC DNA]</scope>
    <source>
        <strain evidence="1">BV-YZ2020</strain>
    </source>
</reference>
<name>A0ACB9P6K5_BAUVA</name>
<keyword evidence="2" id="KW-1185">Reference proteome</keyword>
<comment type="caution">
    <text evidence="1">The sequence shown here is derived from an EMBL/GenBank/DDBJ whole genome shotgun (WGS) entry which is preliminary data.</text>
</comment>
<proteinExistence type="predicted"/>
<dbReference type="Proteomes" id="UP000828941">
    <property type="component" value="Chromosome 5"/>
</dbReference>
<accession>A0ACB9P6K5</accession>
<organism evidence="1 2">
    <name type="scientific">Bauhinia variegata</name>
    <name type="common">Purple orchid tree</name>
    <name type="synonym">Phanera variegata</name>
    <dbReference type="NCBI Taxonomy" id="167791"/>
    <lineage>
        <taxon>Eukaryota</taxon>
        <taxon>Viridiplantae</taxon>
        <taxon>Streptophyta</taxon>
        <taxon>Embryophyta</taxon>
        <taxon>Tracheophyta</taxon>
        <taxon>Spermatophyta</taxon>
        <taxon>Magnoliopsida</taxon>
        <taxon>eudicotyledons</taxon>
        <taxon>Gunneridae</taxon>
        <taxon>Pentapetalae</taxon>
        <taxon>rosids</taxon>
        <taxon>fabids</taxon>
        <taxon>Fabales</taxon>
        <taxon>Fabaceae</taxon>
        <taxon>Cercidoideae</taxon>
        <taxon>Cercideae</taxon>
        <taxon>Bauhiniinae</taxon>
        <taxon>Bauhinia</taxon>
    </lineage>
</organism>